<feature type="region of interest" description="Disordered" evidence="1">
    <location>
        <begin position="205"/>
        <end position="228"/>
    </location>
</feature>
<reference evidence="2 3" key="1">
    <citation type="journal article" date="2016" name="Nat. Commun.">
        <title>Thousands of microbial genomes shed light on interconnected biogeochemical processes in an aquifer system.</title>
        <authorList>
            <person name="Anantharaman K."/>
            <person name="Brown C.T."/>
            <person name="Hug L.A."/>
            <person name="Sharon I."/>
            <person name="Castelle C.J."/>
            <person name="Probst A.J."/>
            <person name="Thomas B.C."/>
            <person name="Singh A."/>
            <person name="Wilkins M.J."/>
            <person name="Karaoz U."/>
            <person name="Brodie E.L."/>
            <person name="Williams K.H."/>
            <person name="Hubbard S.S."/>
            <person name="Banfield J.F."/>
        </authorList>
    </citation>
    <scope>NUCLEOTIDE SEQUENCE [LARGE SCALE GENOMIC DNA]</scope>
</reference>
<dbReference type="EMBL" id="MFBT01000013">
    <property type="protein sequence ID" value="OGD99582.1"/>
    <property type="molecule type" value="Genomic_DNA"/>
</dbReference>
<protein>
    <submittedName>
        <fullName evidence="2">Uncharacterized protein</fullName>
    </submittedName>
</protein>
<name>A0A1F5H5Z1_9BACT</name>
<dbReference type="Proteomes" id="UP000177039">
    <property type="component" value="Unassembled WGS sequence"/>
</dbReference>
<sequence length="1301" mass="149275">MAEVPLRPTLPGDEEPRRVPGTDGPSRLGRSEADEEKRAEKVKDLNQEAKEKRLREEQKRAYEFVKEAKKRIEETKARGEQEKIRYKEAKSYLEAVSSLQDENPVIINPEELKTYKDLLMKHGYLKASEINKLEPAQVVVIFQAVAREVGFEEPQEEDFSYTEGENRELERKRAKSLIRQAESVDEETLNVEKVGQNLTVEEFEKAAERSGPGTMERPERKAEAHEGEPVSFIVQSRKHLAVLSQEDVAQICEAQVVPEQIIVEATSGWEDKDYVDRGEALRKNGIFNTQELTAEGVKSERSVSDAQAGSEIVYEDKAKKILVSQSPSGKYYVVGVTDLEPETIGDLLKRANIEKELKPPKDWQAMSFPEKRQWYKETGIEVVPVFSGGGTRWGDNDRISEIKAASRLETLHAVEEDLFQQGLTSGLSEEDAKREAIRQLEAEGDRTELGEHLGRLRNAEVILQNLFNDSVRGINVRGTPQMADLDSLIAFIRNYGRQNYRFVNQFNQAVEGIASSAEAAGQLAALHRFLPANVIAELSRIRRDVHDDWQRVYKAMDPKIRDRLFQRLKEETQSYAQSLRAGFYGTREVEARLAPTILEESRKELLGQEGFIEWRATIEIEGMKTNQLEALLKGPPTDWRESESHLNSILRFVESTDFTPEQISSALQRAVAIPESIPIGVLTGDELSEAKEMQDRLNRILKATQAMHTLRVTAERASLNPEAIGKVFEGFDDETFRIYFSRFAKDAYGKDFEFKDAAGNIQKFNLLDKALQEIFKRLKRERIDMNLVEELSRYDISRKLTAGELNDIWSRWYKRTGIMGTLPEVRGRLEELRKEMVSRISRRGWDSSDWATNFDRKKAVIGGWHVEANLLGVTKGKARPTPGRPMGERYFDQRRRELSESLEMILQEPVIGLTAQQIKDLRNTGLLDQVNNNAYYLAWTLAFSEYDTIRVWDNGRRDAFGNQGDWRDIVKSWDSSNWYGFHVDHLPEFYLNENRGRPNDVNQVLWKHMLGKRRKYVLPQLRFLVRTIGQCGLLEGGNDPEAWGNDPELRTAVNNKMTELFEAHRAETGLDFVEGNDEARGWASGAAIAELIMNGDDVIPFDKLNWSEVFERLDWTSDYQKEESNISKYNLIDIFDDRTQGRRYFGADHLQAYLGQPSTARFMDVNSREKFYSKRNVRIWPWMKMVLPAHREIGHYWKRWFKMPERMPLAEAEGAVDLAVQTGVLDPKSVYPLKRQMLGVRLGAFHIPGWWWLRGLRESGEATHILAKETGRGYLTSPLGMFFEFLRQLFKYSAGALGGQS</sequence>
<evidence type="ECO:0000313" key="3">
    <source>
        <dbReference type="Proteomes" id="UP000177039"/>
    </source>
</evidence>
<evidence type="ECO:0000313" key="2">
    <source>
        <dbReference type="EMBL" id="OGD99582.1"/>
    </source>
</evidence>
<organism evidence="2 3">
    <name type="scientific">Candidatus Curtissbacteria bacterium RIFCSPLOWO2_01_FULL_42_50</name>
    <dbReference type="NCBI Taxonomy" id="1797730"/>
    <lineage>
        <taxon>Bacteria</taxon>
        <taxon>Candidatus Curtissiibacteriota</taxon>
    </lineage>
</organism>
<accession>A0A1F5H5Z1</accession>
<proteinExistence type="predicted"/>
<feature type="region of interest" description="Disordered" evidence="1">
    <location>
        <begin position="1"/>
        <end position="56"/>
    </location>
</feature>
<comment type="caution">
    <text evidence="2">The sequence shown here is derived from an EMBL/GenBank/DDBJ whole genome shotgun (WGS) entry which is preliminary data.</text>
</comment>
<gene>
    <name evidence="2" type="ORF">A3B54_02420</name>
</gene>
<evidence type="ECO:0000256" key="1">
    <source>
        <dbReference type="SAM" id="MobiDB-lite"/>
    </source>
</evidence>
<feature type="compositionally biased region" description="Basic and acidic residues" evidence="1">
    <location>
        <begin position="216"/>
        <end position="228"/>
    </location>
</feature>
<feature type="compositionally biased region" description="Basic and acidic residues" evidence="1">
    <location>
        <begin position="29"/>
        <end position="56"/>
    </location>
</feature>